<dbReference type="SUPFAM" id="SSF51735">
    <property type="entry name" value="NAD(P)-binding Rossmann-fold domains"/>
    <property type="match status" value="1"/>
</dbReference>
<evidence type="ECO:0000313" key="9">
    <source>
        <dbReference type="Proteomes" id="UP000008080"/>
    </source>
</evidence>
<organism evidence="8 9">
    <name type="scientific">Bdellovibrio bacteriovorus (strain ATCC 15356 / DSM 50701 / NCIMB 9529 / HD100)</name>
    <dbReference type="NCBI Taxonomy" id="264462"/>
    <lineage>
        <taxon>Bacteria</taxon>
        <taxon>Pseudomonadati</taxon>
        <taxon>Bdellovibrionota</taxon>
        <taxon>Bdellovibrionia</taxon>
        <taxon>Bdellovibrionales</taxon>
        <taxon>Pseudobdellovibrionaceae</taxon>
        <taxon>Bdellovibrio</taxon>
    </lineage>
</organism>
<dbReference type="PANTHER" id="PTHR42722">
    <property type="entry name" value="LEUCINE DEHYDROGENASE"/>
    <property type="match status" value="1"/>
</dbReference>
<evidence type="ECO:0000256" key="4">
    <source>
        <dbReference type="PIRSR" id="PIRSR000188-1"/>
    </source>
</evidence>
<dbReference type="GeneID" id="93012977"/>
<sequence length="376" mass="40600">MKEPTLGTFEIISKHGDHEQVVFCNDPHVGLKAIIAIHNTSLGPALGGTRMWNYKNEDEALVDVLRLSKGMTYKAAASGLNLGGGKAVIIGDPKTQKSEGLFRAFGQFVNSLNGKYITAEDVGTSVQDMEHIYMETPWVTGIPKDFGGSGDPSPYTAHGVLMGIKASAKEKFGTDSLKGIHIAVQGLGNVGSNLVKYLVEEGAVITVADIDMNRTKSVADKFGAKAVSSDDILFTECDILAPCALGAIVNDQTITKLKTKVIAGGANNVLAEARHGDQLKELGILYAPDYVINAGGLMNVFVELEGYSPERAFEKTKRVYDNILKVYEIAKRDGIGTHTAADRLAEERINTIGRLKQRHPGKSSRAFTTLREVHNR</sequence>
<dbReference type="PRINTS" id="PR00082">
    <property type="entry name" value="GLFDHDRGNASE"/>
</dbReference>
<feature type="binding site" evidence="5">
    <location>
        <begin position="186"/>
        <end position="191"/>
    </location>
    <ligand>
        <name>NAD(+)</name>
        <dbReference type="ChEBI" id="CHEBI:57540"/>
    </ligand>
</feature>
<dbReference type="Gene3D" id="3.40.50.10860">
    <property type="entry name" value="Leucine Dehydrogenase, chain A, domain 1"/>
    <property type="match status" value="1"/>
</dbReference>
<dbReference type="AlphaFoldDB" id="Q6MLI1"/>
<dbReference type="SMART" id="SM00839">
    <property type="entry name" value="ELFV_dehydrog"/>
    <property type="match status" value="1"/>
</dbReference>
<dbReference type="FunFam" id="3.40.50.10860:FF:000010">
    <property type="entry name" value="Leucine dehydrogenase"/>
    <property type="match status" value="1"/>
</dbReference>
<gene>
    <name evidence="8" type="ordered locus">Bd2028</name>
</gene>
<dbReference type="InterPro" id="IPR006095">
    <property type="entry name" value="Glu/Leu/Phe/Val/Trp_DH"/>
</dbReference>
<evidence type="ECO:0000313" key="8">
    <source>
        <dbReference type="EMBL" id="CAE79876.1"/>
    </source>
</evidence>
<dbReference type="InterPro" id="IPR036291">
    <property type="entry name" value="NAD(P)-bd_dom_sf"/>
</dbReference>
<dbReference type="Pfam" id="PF02812">
    <property type="entry name" value="ELFV_dehydrog_N"/>
    <property type="match status" value="1"/>
</dbReference>
<dbReference type="GO" id="GO:0050049">
    <property type="term" value="F:L-leucine dehydrogenase activity"/>
    <property type="evidence" value="ECO:0007669"/>
    <property type="project" value="UniProtKB-EC"/>
</dbReference>
<dbReference type="EC" id="1.4.1.9" evidence="8"/>
<dbReference type="SUPFAM" id="SSF53223">
    <property type="entry name" value="Aminoacid dehydrogenase-like, N-terminal domain"/>
    <property type="match status" value="1"/>
</dbReference>
<evidence type="ECO:0000256" key="6">
    <source>
        <dbReference type="RuleBase" id="RU004417"/>
    </source>
</evidence>
<evidence type="ECO:0000256" key="1">
    <source>
        <dbReference type="ARBA" id="ARBA00006382"/>
    </source>
</evidence>
<dbReference type="eggNOG" id="COG0334">
    <property type="taxonomic scope" value="Bacteria"/>
</dbReference>
<dbReference type="PIRSF" id="PIRSF000188">
    <property type="entry name" value="Phe_leu_dh"/>
    <property type="match status" value="1"/>
</dbReference>
<dbReference type="Proteomes" id="UP000008080">
    <property type="component" value="Chromosome"/>
</dbReference>
<dbReference type="PANTHER" id="PTHR42722:SF1">
    <property type="entry name" value="VALINE DEHYDROGENASE"/>
    <property type="match status" value="1"/>
</dbReference>
<dbReference type="Gene3D" id="3.40.50.720">
    <property type="entry name" value="NAD(P)-binding Rossmann-like Domain"/>
    <property type="match status" value="1"/>
</dbReference>
<evidence type="ECO:0000256" key="3">
    <source>
        <dbReference type="ARBA" id="ARBA00023027"/>
    </source>
</evidence>
<dbReference type="STRING" id="264462.Bd2028"/>
<dbReference type="GO" id="GO:0000166">
    <property type="term" value="F:nucleotide binding"/>
    <property type="evidence" value="ECO:0007669"/>
    <property type="project" value="UniProtKB-KW"/>
</dbReference>
<dbReference type="InterPro" id="IPR006097">
    <property type="entry name" value="Glu/Leu/Phe/Val/Trp_DH_dimer"/>
</dbReference>
<dbReference type="KEGG" id="bba:Bd2028"/>
<dbReference type="InterPro" id="IPR016211">
    <property type="entry name" value="Glu/Phe/Leu/Val/Trp_DH_bac/arc"/>
</dbReference>
<evidence type="ECO:0000256" key="2">
    <source>
        <dbReference type="ARBA" id="ARBA00023002"/>
    </source>
</evidence>
<dbReference type="EMBL" id="BX842651">
    <property type="protein sequence ID" value="CAE79876.1"/>
    <property type="molecule type" value="Genomic_DNA"/>
</dbReference>
<dbReference type="PROSITE" id="PS00074">
    <property type="entry name" value="GLFV_DEHYDROGENASE"/>
    <property type="match status" value="1"/>
</dbReference>
<dbReference type="InterPro" id="IPR033524">
    <property type="entry name" value="Glu/Leu/Phe/Val_DH_AS"/>
</dbReference>
<keyword evidence="3 5" id="KW-0520">NAD</keyword>
<dbReference type="Pfam" id="PF00208">
    <property type="entry name" value="ELFV_dehydrog"/>
    <property type="match status" value="2"/>
</dbReference>
<evidence type="ECO:0000256" key="5">
    <source>
        <dbReference type="PIRSR" id="PIRSR000188-2"/>
    </source>
</evidence>
<keyword evidence="5" id="KW-0547">Nucleotide-binding</keyword>
<evidence type="ECO:0000259" key="7">
    <source>
        <dbReference type="SMART" id="SM00839"/>
    </source>
</evidence>
<comment type="similarity">
    <text evidence="1 6">Belongs to the Glu/Leu/Phe/Val dehydrogenases family.</text>
</comment>
<feature type="domain" description="Glutamate/phenylalanine/leucine/valine/L-tryptophan dehydrogenase C-terminal" evidence="7">
    <location>
        <begin position="150"/>
        <end position="357"/>
    </location>
</feature>
<dbReference type="CDD" id="cd01075">
    <property type="entry name" value="NAD_bind_Leu_Phe_Val_DH"/>
    <property type="match status" value="1"/>
</dbReference>
<feature type="active site" description="Proton donor/acceptor" evidence="4">
    <location>
        <position position="86"/>
    </location>
</feature>
<dbReference type="InterPro" id="IPR046346">
    <property type="entry name" value="Aminoacid_DH-like_N_sf"/>
</dbReference>
<name>Q6MLI1_BDEBA</name>
<keyword evidence="9" id="KW-1185">Reference proteome</keyword>
<keyword evidence="2 6" id="KW-0560">Oxidoreductase</keyword>
<reference evidence="8 9" key="1">
    <citation type="journal article" date="2004" name="Science">
        <title>A predator unmasked: life cycle of Bdellovibrio bacteriovorus from a genomic perspective.</title>
        <authorList>
            <person name="Rendulic S."/>
            <person name="Jagtap P."/>
            <person name="Rosinus A."/>
            <person name="Eppinger M."/>
            <person name="Baar C."/>
            <person name="Lanz C."/>
            <person name="Keller H."/>
            <person name="Lambert C."/>
            <person name="Evans K.J."/>
            <person name="Goesmann A."/>
            <person name="Meyer F."/>
            <person name="Sockett R.E."/>
            <person name="Schuster S.C."/>
        </authorList>
    </citation>
    <scope>NUCLEOTIDE SEQUENCE [LARGE SCALE GENOMIC DNA]</scope>
    <source>
        <strain evidence="9">ATCC 15356 / DSM 50701 / NCIMB 9529 / HD100</strain>
    </source>
</reference>
<protein>
    <submittedName>
        <fullName evidence="8">Leucine dehydrogenase</fullName>
        <ecNumber evidence="8">1.4.1.9</ecNumber>
    </submittedName>
</protein>
<accession>Q6MLI1</accession>
<dbReference type="HOGENOM" id="CLU_025763_0_0_7"/>
<dbReference type="GO" id="GO:0006520">
    <property type="term" value="P:amino acid metabolic process"/>
    <property type="evidence" value="ECO:0007669"/>
    <property type="project" value="InterPro"/>
</dbReference>
<proteinExistence type="inferred from homology"/>
<dbReference type="InterPro" id="IPR006096">
    <property type="entry name" value="Glu/Leu/Phe/Val/Trp_DH_C"/>
</dbReference>
<dbReference type="RefSeq" id="WP_011164478.1">
    <property type="nucleotide sequence ID" value="NC_005363.1"/>
</dbReference>